<dbReference type="Gene3D" id="3.40.190.80">
    <property type="match status" value="1"/>
</dbReference>
<protein>
    <recommendedName>
        <fullName evidence="5">Inositol monophosphatase</fullName>
    </recommendedName>
</protein>
<feature type="binding site" evidence="2">
    <location>
        <position position="83"/>
    </location>
    <ligand>
        <name>Mg(2+)</name>
        <dbReference type="ChEBI" id="CHEBI:18420"/>
        <label>1</label>
        <note>catalytic</note>
    </ligand>
</feature>
<dbReference type="Proteomes" id="UP000094291">
    <property type="component" value="Unassembled WGS sequence"/>
</dbReference>
<dbReference type="AlphaFoldDB" id="A0A1E2VDP1"/>
<evidence type="ECO:0008006" key="5">
    <source>
        <dbReference type="Google" id="ProtNLM"/>
    </source>
</evidence>
<name>A0A1E2VDP1_9GAMM</name>
<dbReference type="GO" id="GO:0046872">
    <property type="term" value="F:metal ion binding"/>
    <property type="evidence" value="ECO:0007669"/>
    <property type="project" value="UniProtKB-KW"/>
</dbReference>
<proteinExistence type="inferred from homology"/>
<evidence type="ECO:0000256" key="2">
    <source>
        <dbReference type="PIRSR" id="PIRSR600760-2"/>
    </source>
</evidence>
<dbReference type="EMBL" id="MDTQ01000001">
    <property type="protein sequence ID" value="ODC05097.1"/>
    <property type="molecule type" value="Genomic_DNA"/>
</dbReference>
<keyword evidence="4" id="KW-1185">Reference proteome</keyword>
<gene>
    <name evidence="3" type="ORF">BFW38_01015</name>
</gene>
<sequence length="260" mass="28407">MHPMIQLALRAARSVIEHYDHVIERLDIARQDRNVDELIDHCAFRVEQALQRQLKRGYPDFSFNGTHIREEAQGDSTWVVNPLVGRDNLARGYPACALSVALYAAGRLEHVVIINPLSGQEFIAGRGRGASLNGRRIRVLTSWHAEQAHVAMPLPEMGVRMRMLPTYLDVQQYLGQQVAHLNTMNEPVLDLLAVAAGQLDAAIILGADMDALAPALMVLKEAGGLYGDVSGAPNLGSDARLLAANPKTFKALVSGIRPVL</sequence>
<evidence type="ECO:0000256" key="1">
    <source>
        <dbReference type="ARBA" id="ARBA00009759"/>
    </source>
</evidence>
<organism evidence="3 4">
    <name type="scientific">Terasakiispira papahanaumokuakeensis</name>
    <dbReference type="NCBI Taxonomy" id="197479"/>
    <lineage>
        <taxon>Bacteria</taxon>
        <taxon>Pseudomonadati</taxon>
        <taxon>Pseudomonadota</taxon>
        <taxon>Gammaproteobacteria</taxon>
        <taxon>Oceanospirillales</taxon>
        <taxon>Terasakiispira</taxon>
    </lineage>
</organism>
<feature type="binding site" evidence="2">
    <location>
        <position position="210"/>
    </location>
    <ligand>
        <name>Mg(2+)</name>
        <dbReference type="ChEBI" id="CHEBI:18420"/>
        <label>1</label>
        <note>catalytic</note>
    </ligand>
</feature>
<dbReference type="PANTHER" id="PTHR20854">
    <property type="entry name" value="INOSITOL MONOPHOSPHATASE"/>
    <property type="match status" value="1"/>
</dbReference>
<evidence type="ECO:0000313" key="4">
    <source>
        <dbReference type="Proteomes" id="UP000094291"/>
    </source>
</evidence>
<keyword evidence="2" id="KW-0460">Magnesium</keyword>
<reference evidence="3 4" key="1">
    <citation type="submission" date="2016-08" db="EMBL/GenBank/DDBJ databases">
        <authorList>
            <person name="Seilhamer J.J."/>
        </authorList>
    </citation>
    <scope>NUCLEOTIDE SEQUENCE [LARGE SCALE GENOMIC DNA]</scope>
    <source>
        <strain evidence="3 4">PH27A</strain>
    </source>
</reference>
<dbReference type="RefSeq" id="WP_069000119.1">
    <property type="nucleotide sequence ID" value="NZ_MDTQ01000001.1"/>
</dbReference>
<dbReference type="SUPFAM" id="SSF56655">
    <property type="entry name" value="Carbohydrate phosphatase"/>
    <property type="match status" value="1"/>
</dbReference>
<dbReference type="GO" id="GO:0008934">
    <property type="term" value="F:inositol monophosphate 1-phosphatase activity"/>
    <property type="evidence" value="ECO:0007669"/>
    <property type="project" value="TreeGrafter"/>
</dbReference>
<dbReference type="Gene3D" id="3.30.540.10">
    <property type="entry name" value="Fructose-1,6-Bisphosphatase, subunit A, domain 1"/>
    <property type="match status" value="1"/>
</dbReference>
<dbReference type="STRING" id="197479.BFW38_01015"/>
<dbReference type="GO" id="GO:0007165">
    <property type="term" value="P:signal transduction"/>
    <property type="evidence" value="ECO:0007669"/>
    <property type="project" value="TreeGrafter"/>
</dbReference>
<keyword evidence="2" id="KW-0479">Metal-binding</keyword>
<evidence type="ECO:0000313" key="3">
    <source>
        <dbReference type="EMBL" id="ODC05097.1"/>
    </source>
</evidence>
<comment type="cofactor">
    <cofactor evidence="2">
        <name>Mg(2+)</name>
        <dbReference type="ChEBI" id="CHEBI:18420"/>
    </cofactor>
</comment>
<comment type="similarity">
    <text evidence="1">Belongs to the inositol monophosphatase superfamily.</text>
</comment>
<accession>A0A1E2VDP1</accession>
<dbReference type="OrthoDB" id="9785695at2"/>
<dbReference type="Pfam" id="PF00459">
    <property type="entry name" value="Inositol_P"/>
    <property type="match status" value="1"/>
</dbReference>
<dbReference type="PRINTS" id="PR00377">
    <property type="entry name" value="IMPHPHTASES"/>
</dbReference>
<dbReference type="GO" id="GO:0006020">
    <property type="term" value="P:inositol metabolic process"/>
    <property type="evidence" value="ECO:0007669"/>
    <property type="project" value="TreeGrafter"/>
</dbReference>
<dbReference type="InterPro" id="IPR000760">
    <property type="entry name" value="Inositol_monophosphatase-like"/>
</dbReference>
<dbReference type="PANTHER" id="PTHR20854:SF4">
    <property type="entry name" value="INOSITOL-1-MONOPHOSPHATASE-RELATED"/>
    <property type="match status" value="1"/>
</dbReference>
<comment type="caution">
    <text evidence="3">The sequence shown here is derived from an EMBL/GenBank/DDBJ whole genome shotgun (WGS) entry which is preliminary data.</text>
</comment>